<reference evidence="2" key="1">
    <citation type="submission" date="2022-08" db="EMBL/GenBank/DDBJ databases">
        <title>Genome sequencing of akame (Lates japonicus).</title>
        <authorList>
            <person name="Hashiguchi Y."/>
            <person name="Takahashi H."/>
        </authorList>
    </citation>
    <scope>NUCLEOTIDE SEQUENCE</scope>
    <source>
        <strain evidence="2">Kochi</strain>
    </source>
</reference>
<organism evidence="2 3">
    <name type="scientific">Lates japonicus</name>
    <name type="common">Japanese lates</name>
    <dbReference type="NCBI Taxonomy" id="270547"/>
    <lineage>
        <taxon>Eukaryota</taxon>
        <taxon>Metazoa</taxon>
        <taxon>Chordata</taxon>
        <taxon>Craniata</taxon>
        <taxon>Vertebrata</taxon>
        <taxon>Euteleostomi</taxon>
        <taxon>Actinopterygii</taxon>
        <taxon>Neopterygii</taxon>
        <taxon>Teleostei</taxon>
        <taxon>Neoteleostei</taxon>
        <taxon>Acanthomorphata</taxon>
        <taxon>Carangaria</taxon>
        <taxon>Carangaria incertae sedis</taxon>
        <taxon>Centropomidae</taxon>
        <taxon>Lates</taxon>
    </lineage>
</organism>
<comment type="caution">
    <text evidence="2">The sequence shown here is derived from an EMBL/GenBank/DDBJ whole genome shotgun (WGS) entry which is preliminary data.</text>
</comment>
<name>A0AAD3MFA3_LATJO</name>
<feature type="region of interest" description="Disordered" evidence="1">
    <location>
        <begin position="107"/>
        <end position="186"/>
    </location>
</feature>
<accession>A0AAD3MFA3</accession>
<evidence type="ECO:0000256" key="1">
    <source>
        <dbReference type="SAM" id="MobiDB-lite"/>
    </source>
</evidence>
<dbReference type="AlphaFoldDB" id="A0AAD3MFA3"/>
<keyword evidence="3" id="KW-1185">Reference proteome</keyword>
<dbReference type="Proteomes" id="UP001279410">
    <property type="component" value="Unassembled WGS sequence"/>
</dbReference>
<dbReference type="EMBL" id="BRZM01000015">
    <property type="protein sequence ID" value="GLD52882.1"/>
    <property type="molecule type" value="Genomic_DNA"/>
</dbReference>
<gene>
    <name evidence="2" type="ORF">AKAME5_000571200</name>
</gene>
<sequence length="186" mass="20720">MCHHILPSLKDLIHSQLHNILAQVGPWVARGGGSGGRRAKESLPDGQAPRYPVLQPVAWMSTTLRLTWWLPRTHSHSHTAARRKDPVTLQGVGELLARLQRAGQRAWRGHDDTPARTTRALQPGGGGGETWVEYPPDYDPRRRVSDGLPGVVCHDEEDEEEEEEEREPKQPLDSLSSPQCLIPSAF</sequence>
<proteinExistence type="predicted"/>
<evidence type="ECO:0000313" key="2">
    <source>
        <dbReference type="EMBL" id="GLD52882.1"/>
    </source>
</evidence>
<evidence type="ECO:0000313" key="3">
    <source>
        <dbReference type="Proteomes" id="UP001279410"/>
    </source>
</evidence>
<feature type="compositionally biased region" description="Acidic residues" evidence="1">
    <location>
        <begin position="155"/>
        <end position="165"/>
    </location>
</feature>
<protein>
    <submittedName>
        <fullName evidence="2">FAM131 domain-containing protein isoform X1</fullName>
    </submittedName>
</protein>